<name>A0A3B1E1I5_9ZZZZ</name>
<evidence type="ECO:0000313" key="1">
    <source>
        <dbReference type="EMBL" id="VAX42220.1"/>
    </source>
</evidence>
<organism evidence="1">
    <name type="scientific">hydrothermal vent metagenome</name>
    <dbReference type="NCBI Taxonomy" id="652676"/>
    <lineage>
        <taxon>unclassified sequences</taxon>
        <taxon>metagenomes</taxon>
        <taxon>ecological metagenomes</taxon>
    </lineage>
</organism>
<proteinExistence type="predicted"/>
<gene>
    <name evidence="1" type="ORF">MNBD_PLANCTO02-2109</name>
</gene>
<dbReference type="EMBL" id="UOGL01000634">
    <property type="protein sequence ID" value="VAX42220.1"/>
    <property type="molecule type" value="Genomic_DNA"/>
</dbReference>
<dbReference type="AlphaFoldDB" id="A0A3B1E1I5"/>
<sequence length="246" mass="27978">MRLIGNKTHGDLAEIAIAEFFNQYMYDFRSVHVGKDLYRAKSREEDITIINEITEIEFPVSLKAYGDGPLQLSTDKTFSMFPRLEQEGTEITKSSAIAKVFSAPAFTDFTGINVLPLIYDEKKQRCNILVFDYVRAKNATVRILRIDAGSGRKHPVYRFFDADEDFICEVRYGGATANALQRGLWTHTKNALKYFESVTEGWIDYSHNYVLVKLFSHALISSEVGHKKALENVKEDIKTLKKSSGI</sequence>
<accession>A0A3B1E1I5</accession>
<reference evidence="1" key="1">
    <citation type="submission" date="2018-06" db="EMBL/GenBank/DDBJ databases">
        <authorList>
            <person name="Zhirakovskaya E."/>
        </authorList>
    </citation>
    <scope>NUCLEOTIDE SEQUENCE</scope>
</reference>
<protein>
    <submittedName>
        <fullName evidence="1">Uncharacterized protein</fullName>
    </submittedName>
</protein>